<dbReference type="InterPro" id="IPR034660">
    <property type="entry name" value="DinB/YfiT-like"/>
</dbReference>
<name>A0A561PXK3_9BACT</name>
<organism evidence="1 2">
    <name type="scientific">Chitinophaga polysaccharea</name>
    <dbReference type="NCBI Taxonomy" id="1293035"/>
    <lineage>
        <taxon>Bacteria</taxon>
        <taxon>Pseudomonadati</taxon>
        <taxon>Bacteroidota</taxon>
        <taxon>Chitinophagia</taxon>
        <taxon>Chitinophagales</taxon>
        <taxon>Chitinophagaceae</taxon>
        <taxon>Chitinophaga</taxon>
    </lineage>
</organism>
<dbReference type="EMBL" id="VIWO01000002">
    <property type="protein sequence ID" value="TWF42852.1"/>
    <property type="molecule type" value="Genomic_DNA"/>
</dbReference>
<reference evidence="1 2" key="1">
    <citation type="submission" date="2019-06" db="EMBL/GenBank/DDBJ databases">
        <title>Sorghum-associated microbial communities from plants grown in Nebraska, USA.</title>
        <authorList>
            <person name="Schachtman D."/>
        </authorList>
    </citation>
    <scope>NUCLEOTIDE SEQUENCE [LARGE SCALE GENOMIC DNA]</scope>
    <source>
        <strain evidence="1 2">1209</strain>
    </source>
</reference>
<dbReference type="Gene3D" id="1.20.120.450">
    <property type="entry name" value="dinb family like domain"/>
    <property type="match status" value="1"/>
</dbReference>
<comment type="caution">
    <text evidence="1">The sequence shown here is derived from an EMBL/GenBank/DDBJ whole genome shotgun (WGS) entry which is preliminary data.</text>
</comment>
<dbReference type="AlphaFoldDB" id="A0A561PXK3"/>
<keyword evidence="2" id="KW-1185">Reference proteome</keyword>
<gene>
    <name evidence="1" type="ORF">FHW36_102613</name>
</gene>
<dbReference type="OrthoDB" id="982141at2"/>
<evidence type="ECO:0000313" key="2">
    <source>
        <dbReference type="Proteomes" id="UP000320811"/>
    </source>
</evidence>
<proteinExistence type="predicted"/>
<accession>A0A561PXK3</accession>
<sequence length="162" mass="18141">MNKVYRTGAVGALLDEYENVIKALQEVIADVSDPALAAIADTTTTDPNCRSIQSVLAHVTSSAYSYAVYIQRGSRDSVPGIADTFRTSAKAYIQGLTDAFIFTVNVFSQIQDNELEEFDPAKKIATRWGQVYDIEQLMEHAIVHVMRHRRQIEKFKLVLATR</sequence>
<protein>
    <submittedName>
        <fullName evidence="1">DinB family protein</fullName>
    </submittedName>
</protein>
<dbReference type="Proteomes" id="UP000320811">
    <property type="component" value="Unassembled WGS sequence"/>
</dbReference>
<dbReference type="RefSeq" id="WP_145667328.1">
    <property type="nucleotide sequence ID" value="NZ_VIWO01000002.1"/>
</dbReference>
<dbReference type="SUPFAM" id="SSF109854">
    <property type="entry name" value="DinB/YfiT-like putative metalloenzymes"/>
    <property type="match status" value="1"/>
</dbReference>
<evidence type="ECO:0000313" key="1">
    <source>
        <dbReference type="EMBL" id="TWF42852.1"/>
    </source>
</evidence>